<sequence>MSAVETYLDLDILINGGMDTFLLMLIGRIIHLPVLPSRILVGALLGEIPVVLACYSTSPWTTLSKWAIPFLMVGAAFPTRSLSTFVKASVGFWLFSTGLGGFVYALWGWAQFDNRLGGEIVSLALNKVWILPLLALVWWLMQRFWQGWLERKSSLEQIIYDLEIDFGGENNGVVRIKAMLDTGNQLRDPLTGFPVILLEEEVAATSLPDHVRSFLKIPWKDCADPWPLLWKVDPSLVKRLVFIPFRAIDRQSWLFGIRPERVTCFDTKGSREIHATVALVSQVFSSEGEYQALLHPEHVQKGGE</sequence>
<dbReference type="EC" id="3.4.23.-" evidence="1"/>
<dbReference type="Pfam" id="PF03419">
    <property type="entry name" value="Peptidase_U4"/>
    <property type="match status" value="1"/>
</dbReference>
<gene>
    <name evidence="4" type="ORF">DSOL_0663</name>
</gene>
<keyword evidence="1" id="KW-1003">Cell membrane</keyword>
<keyword evidence="3" id="KW-1133">Transmembrane helix</keyword>
<dbReference type="Proteomes" id="UP000186102">
    <property type="component" value="Unassembled WGS sequence"/>
</dbReference>
<keyword evidence="5" id="KW-1185">Reference proteome</keyword>
<reference evidence="4 5" key="1">
    <citation type="submission" date="2016-09" db="EMBL/GenBank/DDBJ databases">
        <title>Complete genome of Desulfosporosinus sp. OL.</title>
        <authorList>
            <person name="Mardanov A."/>
            <person name="Beletsky A."/>
            <person name="Panova A."/>
            <person name="Karnachuk O."/>
            <person name="Ravin N."/>
        </authorList>
    </citation>
    <scope>NUCLEOTIDE SEQUENCE [LARGE SCALE GENOMIC DNA]</scope>
    <source>
        <strain evidence="4 5">OL</strain>
    </source>
</reference>
<dbReference type="GO" id="GO:0030436">
    <property type="term" value="P:asexual sporulation"/>
    <property type="evidence" value="ECO:0007669"/>
    <property type="project" value="InterPro"/>
</dbReference>
<dbReference type="GO" id="GO:0005886">
    <property type="term" value="C:plasma membrane"/>
    <property type="evidence" value="ECO:0007669"/>
    <property type="project" value="UniProtKB-SubCell"/>
</dbReference>
<dbReference type="EMBL" id="MLBF01000003">
    <property type="protein sequence ID" value="OLN33417.1"/>
    <property type="molecule type" value="Genomic_DNA"/>
</dbReference>
<keyword evidence="1" id="KW-0378">Hydrolase</keyword>
<protein>
    <recommendedName>
        <fullName evidence="1">Sporulation sigma-E factor-processing peptidase</fullName>
        <ecNumber evidence="1">3.4.23.-</ecNumber>
    </recommendedName>
    <alternativeName>
        <fullName evidence="1">Membrane-associated aspartic protease</fullName>
    </alternativeName>
    <alternativeName>
        <fullName evidence="1">Stage II sporulation protein GA</fullName>
    </alternativeName>
</protein>
<evidence type="ECO:0000313" key="5">
    <source>
        <dbReference type="Proteomes" id="UP000186102"/>
    </source>
</evidence>
<proteinExistence type="inferred from homology"/>
<comment type="subcellular location">
    <subcellularLocation>
        <location evidence="1">Cell membrane</location>
    </subcellularLocation>
</comment>
<name>A0A1Q8R1G5_9FIRM</name>
<dbReference type="PIRSF" id="PIRSF018571">
    <property type="entry name" value="SpoIIGA"/>
    <property type="match status" value="1"/>
</dbReference>
<organism evidence="4 5">
    <name type="scientific">Desulfosporosinus metallidurans</name>
    <dbReference type="NCBI Taxonomy" id="1888891"/>
    <lineage>
        <taxon>Bacteria</taxon>
        <taxon>Bacillati</taxon>
        <taxon>Bacillota</taxon>
        <taxon>Clostridia</taxon>
        <taxon>Eubacteriales</taxon>
        <taxon>Desulfitobacteriaceae</taxon>
        <taxon>Desulfosporosinus</taxon>
    </lineage>
</organism>
<dbReference type="GO" id="GO:0004190">
    <property type="term" value="F:aspartic-type endopeptidase activity"/>
    <property type="evidence" value="ECO:0007669"/>
    <property type="project" value="UniProtKB-KW"/>
</dbReference>
<dbReference type="GO" id="GO:0030435">
    <property type="term" value="P:sporulation resulting in formation of a cellular spore"/>
    <property type="evidence" value="ECO:0007669"/>
    <property type="project" value="UniProtKB-KW"/>
</dbReference>
<feature type="transmembrane region" description="Helical" evidence="3">
    <location>
        <begin position="12"/>
        <end position="30"/>
    </location>
</feature>
<feature type="active site" evidence="2">
    <location>
        <position position="181"/>
    </location>
</feature>
<keyword evidence="1" id="KW-0749">Sporulation</keyword>
<evidence type="ECO:0000313" key="4">
    <source>
        <dbReference type="EMBL" id="OLN33417.1"/>
    </source>
</evidence>
<dbReference type="InterPro" id="IPR005081">
    <property type="entry name" value="SpoIIGA"/>
</dbReference>
<keyword evidence="1" id="KW-0645">Protease</keyword>
<feature type="transmembrane region" description="Helical" evidence="3">
    <location>
        <begin position="39"/>
        <end position="60"/>
    </location>
</feature>
<keyword evidence="1" id="KW-0064">Aspartyl protease</keyword>
<evidence type="ECO:0000256" key="3">
    <source>
        <dbReference type="SAM" id="Phobius"/>
    </source>
</evidence>
<dbReference type="OrthoDB" id="2690199at2"/>
<dbReference type="GO" id="GO:0006508">
    <property type="term" value="P:proteolysis"/>
    <property type="evidence" value="ECO:0007669"/>
    <property type="project" value="UniProtKB-KW"/>
</dbReference>
<comment type="caution">
    <text evidence="4">The sequence shown here is derived from an EMBL/GenBank/DDBJ whole genome shotgun (WGS) entry which is preliminary data.</text>
</comment>
<keyword evidence="3" id="KW-0812">Transmembrane</keyword>
<dbReference type="STRING" id="1888891.DSOL_0663"/>
<keyword evidence="1 3" id="KW-0472">Membrane</keyword>
<dbReference type="RefSeq" id="WP_075363471.1">
    <property type="nucleotide sequence ID" value="NZ_MLBF01000003.1"/>
</dbReference>
<feature type="transmembrane region" description="Helical" evidence="3">
    <location>
        <begin position="90"/>
        <end position="109"/>
    </location>
</feature>
<comment type="similarity">
    <text evidence="1">Belongs to the peptidase U4 family.</text>
</comment>
<comment type="function">
    <text evidence="1">Probable aspartic protease that is responsible for the proteolytic cleavage of the RNA polymerase sigma E factor (SigE/spoIIGB) to yield the active peptide in the mother cell during sporulation. Responds to a signal from the forespore that is triggered by the extracellular signal protein SpoIIR.</text>
</comment>
<evidence type="ECO:0000256" key="2">
    <source>
        <dbReference type="PIRSR" id="PIRSR018571-1"/>
    </source>
</evidence>
<evidence type="ECO:0000256" key="1">
    <source>
        <dbReference type="PIRNR" id="PIRNR018571"/>
    </source>
</evidence>
<feature type="transmembrane region" description="Helical" evidence="3">
    <location>
        <begin position="121"/>
        <end position="141"/>
    </location>
</feature>
<accession>A0A1Q8R1G5</accession>
<dbReference type="AlphaFoldDB" id="A0A1Q8R1G5"/>